<reference evidence="2 3" key="1">
    <citation type="journal article" date="2016" name="Nat. Commun.">
        <title>Thousands of microbial genomes shed light on interconnected biogeochemical processes in an aquifer system.</title>
        <authorList>
            <person name="Anantharaman K."/>
            <person name="Brown C.T."/>
            <person name="Hug L.A."/>
            <person name="Sharon I."/>
            <person name="Castelle C.J."/>
            <person name="Probst A.J."/>
            <person name="Thomas B.C."/>
            <person name="Singh A."/>
            <person name="Wilkins M.J."/>
            <person name="Karaoz U."/>
            <person name="Brodie E.L."/>
            <person name="Williams K.H."/>
            <person name="Hubbard S.S."/>
            <person name="Banfield J.F."/>
        </authorList>
    </citation>
    <scope>NUCLEOTIDE SEQUENCE [LARGE SCALE GENOMIC DNA]</scope>
</reference>
<evidence type="ECO:0008006" key="4">
    <source>
        <dbReference type="Google" id="ProtNLM"/>
    </source>
</evidence>
<dbReference type="Proteomes" id="UP000177177">
    <property type="component" value="Unassembled WGS sequence"/>
</dbReference>
<evidence type="ECO:0000313" key="2">
    <source>
        <dbReference type="EMBL" id="OHA02833.1"/>
    </source>
</evidence>
<dbReference type="AlphaFoldDB" id="A0A1G2KTZ8"/>
<protein>
    <recommendedName>
        <fullName evidence="4">Cell division protein FtsL</fullName>
    </recommendedName>
</protein>
<comment type="caution">
    <text evidence="2">The sequence shown here is derived from an EMBL/GenBank/DDBJ whole genome shotgun (WGS) entry which is preliminary data.</text>
</comment>
<evidence type="ECO:0000256" key="1">
    <source>
        <dbReference type="SAM" id="Phobius"/>
    </source>
</evidence>
<feature type="transmembrane region" description="Helical" evidence="1">
    <location>
        <begin position="35"/>
        <end position="56"/>
    </location>
</feature>
<organism evidence="2 3">
    <name type="scientific">Candidatus Sungbacteria bacterium RIFCSPHIGHO2_02_FULL_53_17</name>
    <dbReference type="NCBI Taxonomy" id="1802275"/>
    <lineage>
        <taxon>Bacteria</taxon>
        <taxon>Candidatus Sungiibacteriota</taxon>
    </lineage>
</organism>
<accession>A0A1G2KTZ8</accession>
<gene>
    <name evidence="2" type="ORF">A3C92_01440</name>
</gene>
<evidence type="ECO:0000313" key="3">
    <source>
        <dbReference type="Proteomes" id="UP000177177"/>
    </source>
</evidence>
<dbReference type="EMBL" id="MHQN01000030">
    <property type="protein sequence ID" value="OHA02833.1"/>
    <property type="molecule type" value="Genomic_DNA"/>
</dbReference>
<keyword evidence="1" id="KW-0472">Membrane</keyword>
<proteinExistence type="predicted"/>
<keyword evidence="1" id="KW-1133">Transmembrane helix</keyword>
<name>A0A1G2KTZ8_9BACT</name>
<sequence length="131" mass="14401">MTALILAHRRIASSLPLARFSIAHERLMAFLQSPVLTSTAIAVFMLGTIVYIGMLVMSFDVGVRLRDISAGTSRHGEEVTRMELLEREREAGFASLHQATLNSMQEISQLKYLAPGSTAVSEARGDTRSHQ</sequence>
<keyword evidence="1" id="KW-0812">Transmembrane</keyword>